<name>A0ABN9M9P1_9NEOB</name>
<organism evidence="2 3">
    <name type="scientific">Ranitomeya imitator</name>
    <name type="common">mimic poison frog</name>
    <dbReference type="NCBI Taxonomy" id="111125"/>
    <lineage>
        <taxon>Eukaryota</taxon>
        <taxon>Metazoa</taxon>
        <taxon>Chordata</taxon>
        <taxon>Craniata</taxon>
        <taxon>Vertebrata</taxon>
        <taxon>Euteleostomi</taxon>
        <taxon>Amphibia</taxon>
        <taxon>Batrachia</taxon>
        <taxon>Anura</taxon>
        <taxon>Neobatrachia</taxon>
        <taxon>Hyloidea</taxon>
        <taxon>Dendrobatidae</taxon>
        <taxon>Dendrobatinae</taxon>
        <taxon>Ranitomeya</taxon>
    </lineage>
</organism>
<feature type="region of interest" description="Disordered" evidence="1">
    <location>
        <begin position="74"/>
        <end position="120"/>
    </location>
</feature>
<dbReference type="Proteomes" id="UP001176940">
    <property type="component" value="Unassembled WGS sequence"/>
</dbReference>
<comment type="caution">
    <text evidence="2">The sequence shown here is derived from an EMBL/GenBank/DDBJ whole genome shotgun (WGS) entry which is preliminary data.</text>
</comment>
<protein>
    <submittedName>
        <fullName evidence="2">Uncharacterized protein</fullName>
    </submittedName>
</protein>
<sequence>MRLVFLDRSMTIYLTDHVVNGVLTANSNAPGLVKISENVLKSLPVTSQTQKPGTTLLRVAGGVITASGTSLPSVSANGPALQVTEGSSSTVPSATSSSKTHVQQPPAAPNATSQVKMVGSSRSGALSAPVLASRAALSPVPSTSLLAVKSDPDSSNTLSYHTAATSLKLEDNMESESCSVKTEHLQNFKQLLTAR</sequence>
<keyword evidence="3" id="KW-1185">Reference proteome</keyword>
<dbReference type="EMBL" id="CAUEEQ010055654">
    <property type="protein sequence ID" value="CAJ0962646.1"/>
    <property type="molecule type" value="Genomic_DNA"/>
</dbReference>
<evidence type="ECO:0000256" key="1">
    <source>
        <dbReference type="SAM" id="MobiDB-lite"/>
    </source>
</evidence>
<feature type="compositionally biased region" description="Low complexity" evidence="1">
    <location>
        <begin position="87"/>
        <end position="100"/>
    </location>
</feature>
<evidence type="ECO:0000313" key="3">
    <source>
        <dbReference type="Proteomes" id="UP001176940"/>
    </source>
</evidence>
<gene>
    <name evidence="2" type="ORF">RIMI_LOCUS18331667</name>
</gene>
<accession>A0ABN9M9P1</accession>
<feature type="compositionally biased region" description="Polar residues" evidence="1">
    <location>
        <begin position="110"/>
        <end position="120"/>
    </location>
</feature>
<proteinExistence type="predicted"/>
<reference evidence="2" key="1">
    <citation type="submission" date="2023-07" db="EMBL/GenBank/DDBJ databases">
        <authorList>
            <person name="Stuckert A."/>
        </authorList>
    </citation>
    <scope>NUCLEOTIDE SEQUENCE</scope>
</reference>
<evidence type="ECO:0000313" key="2">
    <source>
        <dbReference type="EMBL" id="CAJ0962646.1"/>
    </source>
</evidence>